<protein>
    <submittedName>
        <fullName evidence="7">MFS transporter</fullName>
    </submittedName>
</protein>
<evidence type="ECO:0000256" key="1">
    <source>
        <dbReference type="ARBA" id="ARBA00004651"/>
    </source>
</evidence>
<proteinExistence type="predicted"/>
<dbReference type="InterPro" id="IPR036259">
    <property type="entry name" value="MFS_trans_sf"/>
</dbReference>
<comment type="subcellular location">
    <subcellularLocation>
        <location evidence="1">Cell membrane</location>
        <topology evidence="1">Multi-pass membrane protein</topology>
    </subcellularLocation>
</comment>
<dbReference type="GO" id="GO:0005886">
    <property type="term" value="C:plasma membrane"/>
    <property type="evidence" value="ECO:0007669"/>
    <property type="project" value="UniProtKB-SubCell"/>
</dbReference>
<feature type="domain" description="Major facilitator superfamily (MFS) profile" evidence="6">
    <location>
        <begin position="220"/>
        <end position="424"/>
    </location>
</feature>
<dbReference type="SUPFAM" id="SSF103473">
    <property type="entry name" value="MFS general substrate transporter"/>
    <property type="match status" value="1"/>
</dbReference>
<evidence type="ECO:0000256" key="5">
    <source>
        <dbReference type="SAM" id="Phobius"/>
    </source>
</evidence>
<feature type="transmembrane region" description="Helical" evidence="5">
    <location>
        <begin position="297"/>
        <end position="315"/>
    </location>
</feature>
<dbReference type="PANTHER" id="PTHR23526:SF1">
    <property type="entry name" value="MAJOR FACILITATOR SUPERFAMILY MFS_1"/>
    <property type="match status" value="1"/>
</dbReference>
<dbReference type="InterPro" id="IPR020846">
    <property type="entry name" value="MFS_dom"/>
</dbReference>
<feature type="transmembrane region" description="Helical" evidence="5">
    <location>
        <begin position="270"/>
        <end position="290"/>
    </location>
</feature>
<dbReference type="GO" id="GO:0022857">
    <property type="term" value="F:transmembrane transporter activity"/>
    <property type="evidence" value="ECO:0007669"/>
    <property type="project" value="InterPro"/>
</dbReference>
<dbReference type="InterPro" id="IPR011701">
    <property type="entry name" value="MFS"/>
</dbReference>
<evidence type="ECO:0000256" key="3">
    <source>
        <dbReference type="ARBA" id="ARBA00022989"/>
    </source>
</evidence>
<feature type="transmembrane region" description="Helical" evidence="5">
    <location>
        <begin position="179"/>
        <end position="199"/>
    </location>
</feature>
<organism evidence="7 8">
    <name type="scientific">Iningainema tapete BLCC-T55</name>
    <dbReference type="NCBI Taxonomy" id="2748662"/>
    <lineage>
        <taxon>Bacteria</taxon>
        <taxon>Bacillati</taxon>
        <taxon>Cyanobacteriota</taxon>
        <taxon>Cyanophyceae</taxon>
        <taxon>Nostocales</taxon>
        <taxon>Scytonemataceae</taxon>
        <taxon>Iningainema tapete</taxon>
    </lineage>
</organism>
<evidence type="ECO:0000256" key="4">
    <source>
        <dbReference type="ARBA" id="ARBA00023136"/>
    </source>
</evidence>
<dbReference type="RefSeq" id="WP_190839079.1">
    <property type="nucleotide sequence ID" value="NZ_CAWPPI010000134.1"/>
</dbReference>
<keyword evidence="2 5" id="KW-0812">Transmembrane</keyword>
<keyword evidence="3 5" id="KW-1133">Transmembrane helix</keyword>
<sequence>MVNSEHKHLRYNFTVNIADGAFFGLGYGFASSITIVPLFVSTLTNSAILIALIPAIQRLGWQLPQLLTADQVARLQRYKPTTMLMTIHQKLPFFGLALVAWLLPLLGSQTGLWLTYILLIWQGLGGGFSATAWQSMVAKIIPPSKLGLFYGSQSAAANLMGSCSALMAGLLLQRIPPPLNFALCFLCASVAMALSWFCMSKTREPKSDPSATIGTRREFWRNISAIIQYDRNFRKFIVARLGSQFALMAPTFYTVYAVREYGMGEESTGLITGLLMVTQTITGLLMGWIGDRSGYKCILQVGGLASAASALLATLAPTLSWFYLAFVGAGIAMVSLQNIAMVMTAEFGSDRDRPAYIGLCNTLIAPATILAPLIGGWIADKIGYEATFIVTAVSGLATALLLMGVRNPRHQKLCRDAPAGRLYQ</sequence>
<keyword evidence="4 5" id="KW-0472">Membrane</keyword>
<dbReference type="AlphaFoldDB" id="A0A8J6Y3C6"/>
<evidence type="ECO:0000256" key="2">
    <source>
        <dbReference type="ARBA" id="ARBA00022692"/>
    </source>
</evidence>
<feature type="transmembrane region" description="Helical" evidence="5">
    <location>
        <begin position="154"/>
        <end position="173"/>
    </location>
</feature>
<feature type="transmembrane region" description="Helical" evidence="5">
    <location>
        <begin position="384"/>
        <end position="405"/>
    </location>
</feature>
<feature type="transmembrane region" description="Helical" evidence="5">
    <location>
        <begin position="355"/>
        <end position="378"/>
    </location>
</feature>
<reference evidence="7" key="1">
    <citation type="submission" date="2020-09" db="EMBL/GenBank/DDBJ databases">
        <title>Iningainema tapete sp. nov. (Scytonemataceae, Cyanobacteria) from greenhouses in central Florida (USA) produces two types of nodularin with biosynthetic potential for microcystin-LR and anabaenopeptins.</title>
        <authorList>
            <person name="Berthold D.E."/>
            <person name="Lefler F.W."/>
            <person name="Huang I.-S."/>
            <person name="Abdulla H."/>
            <person name="Zimba P.V."/>
            <person name="Laughinghouse H.D. IV."/>
        </authorList>
    </citation>
    <scope>NUCLEOTIDE SEQUENCE</scope>
    <source>
        <strain evidence="7">BLCCT55</strain>
    </source>
</reference>
<keyword evidence="8" id="KW-1185">Reference proteome</keyword>
<gene>
    <name evidence="7" type="ORF">ICL16_44305</name>
</gene>
<evidence type="ECO:0000313" key="8">
    <source>
        <dbReference type="Proteomes" id="UP000629098"/>
    </source>
</evidence>
<feature type="transmembrane region" description="Helical" evidence="5">
    <location>
        <begin position="113"/>
        <end position="133"/>
    </location>
</feature>
<feature type="transmembrane region" description="Helical" evidence="5">
    <location>
        <begin position="321"/>
        <end position="343"/>
    </location>
</feature>
<name>A0A8J6Y3C6_9CYAN</name>
<feature type="transmembrane region" description="Helical" evidence="5">
    <location>
        <begin position="91"/>
        <end position="107"/>
    </location>
</feature>
<dbReference type="Pfam" id="PF07690">
    <property type="entry name" value="MFS_1"/>
    <property type="match status" value="1"/>
</dbReference>
<comment type="caution">
    <text evidence="7">The sequence shown here is derived from an EMBL/GenBank/DDBJ whole genome shotgun (WGS) entry which is preliminary data.</text>
</comment>
<dbReference type="PROSITE" id="PS50850">
    <property type="entry name" value="MFS"/>
    <property type="match status" value="1"/>
</dbReference>
<evidence type="ECO:0000259" key="6">
    <source>
        <dbReference type="PROSITE" id="PS50850"/>
    </source>
</evidence>
<feature type="transmembrane region" description="Helical" evidence="5">
    <location>
        <begin position="237"/>
        <end position="258"/>
    </location>
</feature>
<evidence type="ECO:0000313" key="7">
    <source>
        <dbReference type="EMBL" id="MBD2778888.1"/>
    </source>
</evidence>
<dbReference type="EMBL" id="JACXAE010000134">
    <property type="protein sequence ID" value="MBD2778888.1"/>
    <property type="molecule type" value="Genomic_DNA"/>
</dbReference>
<dbReference type="Gene3D" id="1.20.1250.20">
    <property type="entry name" value="MFS general substrate transporter like domains"/>
    <property type="match status" value="2"/>
</dbReference>
<accession>A0A8J6Y3C6</accession>
<dbReference type="PANTHER" id="PTHR23526">
    <property type="entry name" value="INTEGRAL MEMBRANE TRANSPORT PROTEIN-RELATED"/>
    <property type="match status" value="1"/>
</dbReference>
<dbReference type="Proteomes" id="UP000629098">
    <property type="component" value="Unassembled WGS sequence"/>
</dbReference>
<dbReference type="InterPro" id="IPR052528">
    <property type="entry name" value="Sugar_transport-like"/>
</dbReference>